<evidence type="ECO:0000256" key="5">
    <source>
        <dbReference type="ARBA" id="ARBA00022806"/>
    </source>
</evidence>
<dbReference type="Proteomes" id="UP000253740">
    <property type="component" value="Unassembled WGS sequence"/>
</dbReference>
<accession>A0A0K8QJE0</accession>
<dbReference type="Gene3D" id="1.10.10.160">
    <property type="match status" value="1"/>
</dbReference>
<dbReference type="Pfam" id="PF17946">
    <property type="entry name" value="RecC_C"/>
    <property type="match status" value="1"/>
</dbReference>
<organism evidence="12">
    <name type="scientific">Mizugakiibacter sediminis</name>
    <dbReference type="NCBI Taxonomy" id="1475481"/>
    <lineage>
        <taxon>Bacteria</taxon>
        <taxon>Pseudomonadati</taxon>
        <taxon>Pseudomonadota</taxon>
        <taxon>Gammaproteobacteria</taxon>
        <taxon>Lysobacterales</taxon>
        <taxon>Rhodanobacteraceae</taxon>
        <taxon>Mizugakiibacter</taxon>
    </lineage>
</organism>
<dbReference type="SUPFAM" id="SSF52980">
    <property type="entry name" value="Restriction endonuclease-like"/>
    <property type="match status" value="1"/>
</dbReference>
<dbReference type="InterPro" id="IPR006697">
    <property type="entry name" value="RecC"/>
</dbReference>
<reference evidence="12" key="1">
    <citation type="submission" date="2015-08" db="EMBL/GenBank/DDBJ databases">
        <title>Complete DNA Sequence of Pseudomonas syringae pv. actinidiae, the Causal Agent of Kiwifruit Canker Disease.</title>
        <authorList>
            <person name="Rikkerink E.H.A."/>
            <person name="Fineran P.C."/>
        </authorList>
    </citation>
    <scope>NUCLEOTIDE SEQUENCE</scope>
    <source>
        <strain evidence="12">SkMP5</strain>
    </source>
</reference>
<protein>
    <recommendedName>
        <fullName evidence="10">RecBCD enzyme subunit RecC</fullName>
    </recommendedName>
    <alternativeName>
        <fullName evidence="10">Exonuclease V subunit RecC</fullName>
        <shortName evidence="10">ExoV subunit RecC</shortName>
    </alternativeName>
    <alternativeName>
        <fullName evidence="10">Helicase/nuclease RecBCD subunit RecC</fullName>
    </alternativeName>
</protein>
<keyword evidence="3 10" id="KW-0227">DNA damage</keyword>
<evidence type="ECO:0000256" key="10">
    <source>
        <dbReference type="HAMAP-Rule" id="MF_01486"/>
    </source>
</evidence>
<dbReference type="GO" id="GO:0003678">
    <property type="term" value="F:DNA helicase activity"/>
    <property type="evidence" value="ECO:0007669"/>
    <property type="project" value="UniProtKB-UniRule"/>
</dbReference>
<dbReference type="InterPro" id="IPR013986">
    <property type="entry name" value="DExx_box_DNA_helicase_dom_sf"/>
</dbReference>
<dbReference type="GO" id="GO:0000724">
    <property type="term" value="P:double-strand break repair via homologous recombination"/>
    <property type="evidence" value="ECO:0007669"/>
    <property type="project" value="UniProtKB-UniRule"/>
</dbReference>
<keyword evidence="9 10" id="KW-0234">DNA repair</keyword>
<dbReference type="InterPro" id="IPR027417">
    <property type="entry name" value="P-loop_NTPase"/>
</dbReference>
<evidence type="ECO:0000256" key="1">
    <source>
        <dbReference type="ARBA" id="ARBA00022722"/>
    </source>
</evidence>
<dbReference type="Pfam" id="PF04257">
    <property type="entry name" value="Exonuc_V_gamma"/>
    <property type="match status" value="1"/>
</dbReference>
<feature type="domain" description="RecC C-terminal" evidence="11">
    <location>
        <begin position="796"/>
        <end position="1021"/>
    </location>
</feature>
<dbReference type="GO" id="GO:0008854">
    <property type="term" value="F:exodeoxyribonuclease V activity"/>
    <property type="evidence" value="ECO:0007669"/>
    <property type="project" value="InterPro"/>
</dbReference>
<evidence type="ECO:0000256" key="2">
    <source>
        <dbReference type="ARBA" id="ARBA00022741"/>
    </source>
</evidence>
<evidence type="ECO:0000256" key="8">
    <source>
        <dbReference type="ARBA" id="ARBA00023125"/>
    </source>
</evidence>
<evidence type="ECO:0000313" key="12">
    <source>
        <dbReference type="EMBL" id="GAP64944.1"/>
    </source>
</evidence>
<dbReference type="EMBL" id="DF970139">
    <property type="protein sequence ID" value="GAP64944.1"/>
    <property type="molecule type" value="Genomic_DNA"/>
</dbReference>
<evidence type="ECO:0000256" key="3">
    <source>
        <dbReference type="ARBA" id="ARBA00022763"/>
    </source>
</evidence>
<keyword evidence="2 10" id="KW-0547">Nucleotide-binding</keyword>
<evidence type="ECO:0000256" key="4">
    <source>
        <dbReference type="ARBA" id="ARBA00022801"/>
    </source>
</evidence>
<proteinExistence type="inferred from homology"/>
<dbReference type="GO" id="GO:0005524">
    <property type="term" value="F:ATP binding"/>
    <property type="evidence" value="ECO:0007669"/>
    <property type="project" value="UniProtKB-UniRule"/>
</dbReference>
<comment type="miscellaneous">
    <text evidence="10">In the RecBCD complex, RecB has a slow 3'-5' helicase, an exonuclease activity and loads RecA onto ssDNA, RecD has a fast 5'-3' helicase activity, while RecC stimulates the ATPase and processivity of the RecB helicase and contributes to recognition of the Chi site.</text>
</comment>
<dbReference type="HAMAP" id="MF_01486">
    <property type="entry name" value="RecC"/>
    <property type="match status" value="1"/>
</dbReference>
<dbReference type="GO" id="GO:0009338">
    <property type="term" value="C:exodeoxyribonuclease V complex"/>
    <property type="evidence" value="ECO:0007669"/>
    <property type="project" value="InterPro"/>
</dbReference>
<gene>
    <name evidence="10" type="primary">recC</name>
    <name evidence="12" type="ORF">MBSD_n0227</name>
</gene>
<dbReference type="PANTHER" id="PTHR30591">
    <property type="entry name" value="RECBCD ENZYME SUBUNIT RECC"/>
    <property type="match status" value="1"/>
</dbReference>
<dbReference type="PIRSF" id="PIRSF000980">
    <property type="entry name" value="RecC"/>
    <property type="match status" value="1"/>
</dbReference>
<keyword evidence="13" id="KW-1185">Reference proteome</keyword>
<dbReference type="Gene3D" id="3.40.50.10930">
    <property type="match status" value="1"/>
</dbReference>
<keyword evidence="4 10" id="KW-0378">Hydrolase</keyword>
<dbReference type="InterPro" id="IPR041500">
    <property type="entry name" value="RecC_C"/>
</dbReference>
<evidence type="ECO:0000256" key="9">
    <source>
        <dbReference type="ARBA" id="ARBA00023204"/>
    </source>
</evidence>
<name>A0A0K8QJE0_9GAMM</name>
<keyword evidence="5 10" id="KW-0347">Helicase</keyword>
<keyword evidence="7 10" id="KW-0067">ATP-binding</keyword>
<dbReference type="GO" id="GO:0003677">
    <property type="term" value="F:DNA binding"/>
    <property type="evidence" value="ECO:0007669"/>
    <property type="project" value="UniProtKB-UniRule"/>
</dbReference>
<comment type="subunit">
    <text evidence="10">Heterotrimer of RecB, RecC and RecD. All subunits contribute to DNA-binding.</text>
</comment>
<dbReference type="InterPro" id="IPR011335">
    <property type="entry name" value="Restrct_endonuc-II-like"/>
</dbReference>
<dbReference type="AlphaFoldDB" id="A0A0K8QJE0"/>
<dbReference type="NCBIfam" id="TIGR01450">
    <property type="entry name" value="recC"/>
    <property type="match status" value="1"/>
</dbReference>
<evidence type="ECO:0000313" key="13">
    <source>
        <dbReference type="Proteomes" id="UP000253740"/>
    </source>
</evidence>
<dbReference type="PANTHER" id="PTHR30591:SF1">
    <property type="entry name" value="RECBCD ENZYME SUBUNIT RECC"/>
    <property type="match status" value="1"/>
</dbReference>
<dbReference type="Gene3D" id="1.10.10.990">
    <property type="match status" value="1"/>
</dbReference>
<comment type="function">
    <text evidence="10">A helicase/nuclease that prepares dsDNA breaks (DSB) for recombinational DNA repair. Binds to DSBs and unwinds DNA via a highly rapid and processive ATP-dependent bidirectional helicase activity. Unwinds dsDNA until it encounters a Chi (crossover hotspot instigator) sequence from the 3' direction. Cuts ssDNA a few nucleotides 3' to the Chi site. The properties and activities of the enzyme are changed at Chi. The Chi-altered holoenzyme produces a long 3'-ssDNA overhang and facilitates RecA-binding to the ssDNA for homologous DNA recombination and repair. Holoenzyme degrades any linearized DNA that is unable to undergo homologous recombination. In the holoenzyme this subunit recognizes the wild-type Chi sequence, and when added to isolated RecB increases its ATP-dependent helicase processivity.</text>
</comment>
<comment type="similarity">
    <text evidence="10">Belongs to the RecC family.</text>
</comment>
<dbReference type="Gene3D" id="3.40.50.300">
    <property type="entry name" value="P-loop containing nucleotide triphosphate hydrolases"/>
    <property type="match status" value="2"/>
</dbReference>
<keyword evidence="6 10" id="KW-0269">Exonuclease</keyword>
<dbReference type="SUPFAM" id="SSF52540">
    <property type="entry name" value="P-loop containing nucleoside triphosphate hydrolases"/>
    <property type="match status" value="2"/>
</dbReference>
<evidence type="ECO:0000256" key="7">
    <source>
        <dbReference type="ARBA" id="ARBA00022840"/>
    </source>
</evidence>
<dbReference type="STRING" id="1475481.GCA_000953855_00230"/>
<keyword evidence="8 10" id="KW-0238">DNA-binding</keyword>
<sequence>MRPALTRDGPTRVFSLLYANDSARLAAALGERLAARARAAPLVPATVLVPQAGLRRWLQVHLAETRGIVANLAFRAPAEFAWDLLRRWRPELPLRSPFEPARLRWHLLALLEAPLDDVPALAPLAAYLADGDAARRFALAAELARAFERYQAYRRERVLAWARGADADDWQAELWRRLLARVGGAHRAALIEDWLAAFQHGGPPPPGLPEHVSAFACGNVSPDVLRMLGVVGRHADVDFYFPTPCREYWGDLPASRKLVRRALAEDADDNPLLLALGGAGAAFVEQLFGYEQVQPEEELDLCDEAIDRRSLLGRVRDDVLARRAPAADARAAPDGSLQFHRCHSPLREVQALHDRLLALIEADPTLTPRDIAVMTPDVAAYRPHVEAVFGGLDERDPRYLPYSIADVPAAATHPALALFARLLDAPASRWTVTEILDVLAVPGVMRRHGLGREGLERVQRWVRESGIRWGADEHARADLGGYREYSWAFGLDRLLAGYAGGDEAALIAGVAPYADIEGAALADLDALLGVLAVWRTLAGFGARRLTAAAWSDALAAQFEALYAEAPDDADEARALRLLRGALAALAEDCAAAGYTAALAWPTVRAFLLERLADADPRQRFFQGGVTVCGMVPLRVVPFRVICLLGMNEDAFPRRDGDSDLDRIAGERRAGQARLGDRSLREDDRFLFLQLLCAARDVFYVSWVGRDPRSHEPRPPAPVVEGLIALLRERYLHAGGEPVLDHPLQPFDARLFDARDDAPLFTYREAWTRAAGVRGFAPVPAFAPAPLPAPPPDDALSDARLKRFFRDPAAAFLRERLGIDLAQARAPDDAEPLAPDDGLLQYQLREALGMALARGEAAEPRTLAPRLRARGVLPPGDFGALALDAAYETAKPLLAALAALTGGAAPQPAAPLSSEIDGAHFAAVLDRCWADTRVCLRPGKLDGRQVIDAWIDHLVHALARGAAARTVLLHLDDKGGAARQMFAGISAEDARAELAALLALRRRGLVAPLPFFPQSSWRCAQRADEREGFAEFEREAKQAQSDYARSEFDDDAVRLAWRGIELPGDPRGELARDLVATARAVFAPVLRALDGAEDAA</sequence>
<evidence type="ECO:0000259" key="11">
    <source>
        <dbReference type="Pfam" id="PF17946"/>
    </source>
</evidence>
<keyword evidence="1 10" id="KW-0540">Nuclease</keyword>
<evidence type="ECO:0000256" key="6">
    <source>
        <dbReference type="ARBA" id="ARBA00022839"/>
    </source>
</evidence>